<evidence type="ECO:0000313" key="1">
    <source>
        <dbReference type="EMBL" id="KAI5326984.1"/>
    </source>
</evidence>
<dbReference type="EMBL" id="JAJFAZ020000005">
    <property type="protein sequence ID" value="KAI5326984.1"/>
    <property type="molecule type" value="Genomic_DNA"/>
</dbReference>
<comment type="caution">
    <text evidence="1">The sequence shown here is derived from an EMBL/GenBank/DDBJ whole genome shotgun (WGS) entry which is preliminary data.</text>
</comment>
<dbReference type="AlphaFoldDB" id="A0AAD4VKX2"/>
<sequence length="96" mass="10285">MVFVTLSHSVVDTSLLQQLGNIGIALLATYSKKDHGWILDYGATDHMTFDASLFHHHRSPTCSTVANANGVPSSVTSDVSATLKVIHSDNGAEYVN</sequence>
<gene>
    <name evidence="1" type="ORF">L3X38_026380</name>
</gene>
<evidence type="ECO:0000313" key="2">
    <source>
        <dbReference type="Proteomes" id="UP001054821"/>
    </source>
</evidence>
<organism evidence="1 2">
    <name type="scientific">Prunus dulcis</name>
    <name type="common">Almond</name>
    <name type="synonym">Amygdalus dulcis</name>
    <dbReference type="NCBI Taxonomy" id="3755"/>
    <lineage>
        <taxon>Eukaryota</taxon>
        <taxon>Viridiplantae</taxon>
        <taxon>Streptophyta</taxon>
        <taxon>Embryophyta</taxon>
        <taxon>Tracheophyta</taxon>
        <taxon>Spermatophyta</taxon>
        <taxon>Magnoliopsida</taxon>
        <taxon>eudicotyledons</taxon>
        <taxon>Gunneridae</taxon>
        <taxon>Pentapetalae</taxon>
        <taxon>rosids</taxon>
        <taxon>fabids</taxon>
        <taxon>Rosales</taxon>
        <taxon>Rosaceae</taxon>
        <taxon>Amygdaloideae</taxon>
        <taxon>Amygdaleae</taxon>
        <taxon>Prunus</taxon>
    </lineage>
</organism>
<keyword evidence="2" id="KW-1185">Reference proteome</keyword>
<accession>A0AAD4VKX2</accession>
<name>A0AAD4VKX2_PRUDU</name>
<protein>
    <submittedName>
        <fullName evidence="1">Uncharacterized protein</fullName>
    </submittedName>
</protein>
<reference evidence="1 2" key="1">
    <citation type="journal article" date="2022" name="G3 (Bethesda)">
        <title>Whole-genome sequence and methylome profiling of the almond [Prunus dulcis (Mill.) D.A. Webb] cultivar 'Nonpareil'.</title>
        <authorList>
            <person name="D'Amico-Willman K.M."/>
            <person name="Ouma W.Z."/>
            <person name="Meulia T."/>
            <person name="Sideli G.M."/>
            <person name="Gradziel T.M."/>
            <person name="Fresnedo-Ramirez J."/>
        </authorList>
    </citation>
    <scope>NUCLEOTIDE SEQUENCE [LARGE SCALE GENOMIC DNA]</scope>
    <source>
        <strain evidence="1">Clone GOH B32 T37-40</strain>
    </source>
</reference>
<proteinExistence type="predicted"/>
<dbReference type="Proteomes" id="UP001054821">
    <property type="component" value="Chromosome 5"/>
</dbReference>